<evidence type="ECO:0008006" key="3">
    <source>
        <dbReference type="Google" id="ProtNLM"/>
    </source>
</evidence>
<keyword evidence="2" id="KW-1185">Reference proteome</keyword>
<sequence length="462" mass="53440">MIQSLQMPLVFFYTTLHDIVLTLPHLQELVLTFSEHLTNREDFEGVCDFISQNGYRLSSLEVSPTTHIGRLDSLSVWSLLEGCKVPESRLSRLLLARVRLDLDEMDEASRQILMRLDTLRLKAVYFSPYPFSSTGPSWMRPPQVYRRLTGCKVKTLEVNNCSSVLNVYQLMQDCQELRSLTWHSNGYPQSSELPSLMIRDLQAGLWPFLESLDLNNDYFTDVELAHLFEVVGPLKDLTLDFSAFGDLSSVALLEAGSGKHSKRMETLSLSRCSALDGVMVQRFLCEMPHLKVLRANFLTQQNIEQDPRPWVCSQLEELRIAFLLEGVSIRSVIPLTNIILDRLSGLSQLRILEFLKTSNKESMSEDCRYMALRLDYGLDRLKILSGMEELCLEQNTEQDFRVKEAQWIMDHWPRLKMIHLSSGSLHYNTKLDVMQFFRDRGVKAKWPGSYVWTFEDRLYEKK</sequence>
<organism evidence="1 2">
    <name type="scientific">Entomortierella parvispora</name>
    <dbReference type="NCBI Taxonomy" id="205924"/>
    <lineage>
        <taxon>Eukaryota</taxon>
        <taxon>Fungi</taxon>
        <taxon>Fungi incertae sedis</taxon>
        <taxon>Mucoromycota</taxon>
        <taxon>Mortierellomycotina</taxon>
        <taxon>Mortierellomycetes</taxon>
        <taxon>Mortierellales</taxon>
        <taxon>Mortierellaceae</taxon>
        <taxon>Entomortierella</taxon>
    </lineage>
</organism>
<name>A0A9P3H7I5_9FUNG</name>
<dbReference type="EMBL" id="BQFW01000005">
    <property type="protein sequence ID" value="GJJ71491.1"/>
    <property type="molecule type" value="Genomic_DNA"/>
</dbReference>
<evidence type="ECO:0000313" key="2">
    <source>
        <dbReference type="Proteomes" id="UP000827284"/>
    </source>
</evidence>
<evidence type="ECO:0000313" key="1">
    <source>
        <dbReference type="EMBL" id="GJJ71491.1"/>
    </source>
</evidence>
<comment type="caution">
    <text evidence="1">The sequence shown here is derived from an EMBL/GenBank/DDBJ whole genome shotgun (WGS) entry which is preliminary data.</text>
</comment>
<gene>
    <name evidence="1" type="ORF">EMPS_03841</name>
</gene>
<reference evidence="1" key="2">
    <citation type="journal article" date="2022" name="Microbiol. Resour. Announc.">
        <title>Whole-Genome Sequence of Entomortierella parvispora E1425, a Mucoromycotan Fungus Associated with Burkholderiaceae-Related Endosymbiotic Bacteria.</title>
        <authorList>
            <person name="Herlambang A."/>
            <person name="Guo Y."/>
            <person name="Takashima Y."/>
            <person name="Narisawa K."/>
            <person name="Ohta H."/>
            <person name="Nishizawa T."/>
        </authorList>
    </citation>
    <scope>NUCLEOTIDE SEQUENCE</scope>
    <source>
        <strain evidence="1">E1425</strain>
    </source>
</reference>
<dbReference type="OrthoDB" id="2354556at2759"/>
<proteinExistence type="predicted"/>
<dbReference type="SUPFAM" id="SSF52047">
    <property type="entry name" value="RNI-like"/>
    <property type="match status" value="1"/>
</dbReference>
<reference evidence="1" key="1">
    <citation type="submission" date="2021-11" db="EMBL/GenBank/DDBJ databases">
        <authorList>
            <person name="Herlambang A."/>
            <person name="Guo Y."/>
            <person name="Takashima Y."/>
            <person name="Nishizawa T."/>
        </authorList>
    </citation>
    <scope>NUCLEOTIDE SEQUENCE</scope>
    <source>
        <strain evidence="1">E1425</strain>
    </source>
</reference>
<protein>
    <recommendedName>
        <fullName evidence="3">F-box domain-containing protein</fullName>
    </recommendedName>
</protein>
<dbReference type="InterPro" id="IPR032675">
    <property type="entry name" value="LRR_dom_sf"/>
</dbReference>
<dbReference type="Proteomes" id="UP000827284">
    <property type="component" value="Unassembled WGS sequence"/>
</dbReference>
<dbReference type="AlphaFoldDB" id="A0A9P3H7I5"/>
<accession>A0A9P3H7I5</accession>
<dbReference type="Gene3D" id="3.80.10.10">
    <property type="entry name" value="Ribonuclease Inhibitor"/>
    <property type="match status" value="1"/>
</dbReference>